<dbReference type="Proteomes" id="UP000198891">
    <property type="component" value="Unassembled WGS sequence"/>
</dbReference>
<sequence>MVVWGDDVPHRLLYLRRIWDLRITPEDLARAIETPEGEPSRQDPREQTWLKAWQQAWDCNEMLYTHTPVENIDFPDQQPAEWFTAAGPGGVWDEKYRSWQVEVARRGNLSDRQTALVLRAEAAAARGLASIYVIPVEGQWAASSGNILAVSPDTFGSDAALITLLDSV</sequence>
<accession>A0A1H3TZ40</accession>
<evidence type="ECO:0000313" key="2">
    <source>
        <dbReference type="Proteomes" id="UP000198891"/>
    </source>
</evidence>
<dbReference type="AlphaFoldDB" id="A0A1H3TZ40"/>
<name>A0A1H3TZ40_9MICO</name>
<gene>
    <name evidence="1" type="ORF">SAMN05216554_4592</name>
</gene>
<dbReference type="EMBL" id="FNPZ01000009">
    <property type="protein sequence ID" value="SDZ55348.1"/>
    <property type="molecule type" value="Genomic_DNA"/>
</dbReference>
<keyword evidence="2" id="KW-1185">Reference proteome</keyword>
<reference evidence="1 2" key="1">
    <citation type="submission" date="2016-10" db="EMBL/GenBank/DDBJ databases">
        <authorList>
            <person name="de Groot N.N."/>
        </authorList>
    </citation>
    <scope>NUCLEOTIDE SEQUENCE [LARGE SCALE GENOMIC DNA]</scope>
    <source>
        <strain evidence="1 2">CGMCC 4.3491</strain>
    </source>
</reference>
<organism evidence="1 2">
    <name type="scientific">Herbiconiux ginsengi</name>
    <dbReference type="NCBI Taxonomy" id="381665"/>
    <lineage>
        <taxon>Bacteria</taxon>
        <taxon>Bacillati</taxon>
        <taxon>Actinomycetota</taxon>
        <taxon>Actinomycetes</taxon>
        <taxon>Micrococcales</taxon>
        <taxon>Microbacteriaceae</taxon>
        <taxon>Herbiconiux</taxon>
    </lineage>
</organism>
<protein>
    <submittedName>
        <fullName evidence="1">Uncharacterized protein</fullName>
    </submittedName>
</protein>
<proteinExistence type="predicted"/>
<evidence type="ECO:0000313" key="1">
    <source>
        <dbReference type="EMBL" id="SDZ55348.1"/>
    </source>
</evidence>